<dbReference type="Proteomes" id="UP000005212">
    <property type="component" value="Plasmid unnamed1"/>
</dbReference>
<sequence length="43" mass="4498">MKRRVKGIVMMMVMGCNSGGVAGGEGKVNLEAKNSFLGSLVKI</sequence>
<protein>
    <recommendedName>
        <fullName evidence="3">Variable outer membrane protein</fullName>
    </recommendedName>
</protein>
<keyword evidence="1" id="KW-0614">Plasmid</keyword>
<organism evidence="1 2">
    <name type="scientific">Borrelia crocidurae (strain Achema)</name>
    <dbReference type="NCBI Taxonomy" id="1155096"/>
    <lineage>
        <taxon>Bacteria</taxon>
        <taxon>Pseudomonadati</taxon>
        <taxon>Spirochaetota</taxon>
        <taxon>Spirochaetia</taxon>
        <taxon>Spirochaetales</taxon>
        <taxon>Borreliaceae</taxon>
        <taxon>Borrelia</taxon>
    </lineage>
</organism>
<evidence type="ECO:0000313" key="1">
    <source>
        <dbReference type="EMBL" id="AFI31649.1"/>
    </source>
</evidence>
<reference evidence="1 2" key="1">
    <citation type="journal article" date="2012" name="J. Bacteriol.">
        <title>Complete Genome Sequence of Borrelia crocidurae.</title>
        <authorList>
            <person name="Elbir H."/>
            <person name="Gimenez G."/>
            <person name="Robert C."/>
            <person name="Bergstrom S."/>
            <person name="Cutler S."/>
            <person name="Raoult D."/>
            <person name="Drancourt M."/>
        </authorList>
    </citation>
    <scope>NUCLEOTIDE SEQUENCE [LARGE SCALE GENOMIC DNA]</scope>
    <source>
        <strain evidence="1 2">Achema</strain>
        <plasmid evidence="2">unnamed1</plasmid>
    </source>
</reference>
<accession>I0FDU3</accession>
<evidence type="ECO:0008006" key="3">
    <source>
        <dbReference type="Google" id="ProtNLM"/>
    </source>
</evidence>
<name>I0FDU3_BORCA</name>
<geneLocation type="plasmid" evidence="2">
    <name>unnamed1</name>
</geneLocation>
<proteinExistence type="predicted"/>
<dbReference type="HOGENOM" id="CLU_054711_7_0_12"/>
<reference evidence="2" key="2">
    <citation type="submission" date="2012-03" db="EMBL/GenBank/DDBJ databases">
        <title>Complete genome sequence of Borrelia crocidurae.</title>
        <authorList>
            <person name="Elbir H."/>
            <person name="Gimenez G."/>
            <person name="Robert C."/>
            <person name="Raoult D."/>
            <person name="Drancourt M."/>
        </authorList>
    </citation>
    <scope>NUCLEOTIDE SEQUENCE [LARGE SCALE GENOMIC DNA]</scope>
    <source>
        <strain evidence="2">Achema</strain>
        <plasmid evidence="2">unnamed1</plasmid>
    </source>
</reference>
<dbReference type="AlphaFoldDB" id="I0FDU3"/>
<evidence type="ECO:0000313" key="2">
    <source>
        <dbReference type="Proteomes" id="UP000005212"/>
    </source>
</evidence>
<dbReference type="KEGG" id="bcw:Q7M_1387"/>
<dbReference type="PATRIC" id="fig|1155096.3.peg.889"/>
<dbReference type="EMBL" id="CP003427">
    <property type="protein sequence ID" value="AFI31649.1"/>
    <property type="molecule type" value="Genomic_DNA"/>
</dbReference>
<gene>
    <name evidence="1" type="ordered locus">Q7M_1387</name>
</gene>